<comment type="caution">
    <text evidence="6">The sequence shown here is derived from an EMBL/GenBank/DDBJ whole genome shotgun (WGS) entry which is preliminary data.</text>
</comment>
<evidence type="ECO:0000256" key="3">
    <source>
        <dbReference type="ARBA" id="ARBA00022840"/>
    </source>
</evidence>
<evidence type="ECO:0000313" key="7">
    <source>
        <dbReference type="Proteomes" id="UP000630887"/>
    </source>
</evidence>
<dbReference type="PIRSF" id="PIRSF002583">
    <property type="entry name" value="Hsp90"/>
    <property type="match status" value="1"/>
</dbReference>
<reference evidence="6 7" key="1">
    <citation type="submission" date="2021-01" db="EMBL/GenBank/DDBJ databases">
        <title>Whole genome shotgun sequence of Catellatospora coxensis NBRC 107359.</title>
        <authorList>
            <person name="Komaki H."/>
            <person name="Tamura T."/>
        </authorList>
    </citation>
    <scope>NUCLEOTIDE SEQUENCE [LARGE SCALE GENOMIC DNA]</scope>
    <source>
        <strain evidence="6 7">NBRC 107359</strain>
    </source>
</reference>
<organism evidence="6 7">
    <name type="scientific">Catellatospora coxensis</name>
    <dbReference type="NCBI Taxonomy" id="310354"/>
    <lineage>
        <taxon>Bacteria</taxon>
        <taxon>Bacillati</taxon>
        <taxon>Actinomycetota</taxon>
        <taxon>Actinomycetes</taxon>
        <taxon>Micromonosporales</taxon>
        <taxon>Micromonosporaceae</taxon>
        <taxon>Catellatospora</taxon>
    </lineage>
</organism>
<evidence type="ECO:0000313" key="6">
    <source>
        <dbReference type="EMBL" id="GIG07110.1"/>
    </source>
</evidence>
<feature type="binding site" evidence="5">
    <location>
        <position position="47"/>
    </location>
    <ligand>
        <name>ATP</name>
        <dbReference type="ChEBI" id="CHEBI:30616"/>
    </ligand>
</feature>
<comment type="similarity">
    <text evidence="1">Belongs to the heat shock protein 90 family.</text>
</comment>
<evidence type="ECO:0000256" key="4">
    <source>
        <dbReference type="ARBA" id="ARBA00023186"/>
    </source>
</evidence>
<evidence type="ECO:0000256" key="2">
    <source>
        <dbReference type="ARBA" id="ARBA00022741"/>
    </source>
</evidence>
<name>A0A8J3L647_9ACTN</name>
<dbReference type="PANTHER" id="PTHR11528">
    <property type="entry name" value="HEAT SHOCK PROTEIN 90 FAMILY MEMBER"/>
    <property type="match status" value="1"/>
</dbReference>
<gene>
    <name evidence="6" type="ORF">Cco03nite_38100</name>
</gene>
<dbReference type="Gene3D" id="3.30.565.10">
    <property type="entry name" value="Histidine kinase-like ATPase, C-terminal domain"/>
    <property type="match status" value="1"/>
</dbReference>
<dbReference type="GO" id="GO:0005524">
    <property type="term" value="F:ATP binding"/>
    <property type="evidence" value="ECO:0007669"/>
    <property type="project" value="UniProtKB-KW"/>
</dbReference>
<dbReference type="GO" id="GO:0016887">
    <property type="term" value="F:ATP hydrolysis activity"/>
    <property type="evidence" value="ECO:0007669"/>
    <property type="project" value="InterPro"/>
</dbReference>
<proteinExistence type="inferred from homology"/>
<keyword evidence="7" id="KW-1185">Reference proteome</keyword>
<feature type="binding site" evidence="5">
    <location>
        <position position="175"/>
    </location>
    <ligand>
        <name>ATP</name>
        <dbReference type="ChEBI" id="CHEBI:30616"/>
    </ligand>
</feature>
<dbReference type="SUPFAM" id="SSF55874">
    <property type="entry name" value="ATPase domain of HSP90 chaperone/DNA topoisomerase II/histidine kinase"/>
    <property type="match status" value="1"/>
</dbReference>
<dbReference type="GO" id="GO:0051082">
    <property type="term" value="F:unfolded protein binding"/>
    <property type="evidence" value="ECO:0007669"/>
    <property type="project" value="InterPro"/>
</dbReference>
<keyword evidence="4" id="KW-0143">Chaperone</keyword>
<feature type="binding site" evidence="5">
    <location>
        <position position="86"/>
    </location>
    <ligand>
        <name>ATP</name>
        <dbReference type="ChEBI" id="CHEBI:30616"/>
    </ligand>
</feature>
<feature type="binding site" evidence="5">
    <location>
        <position position="51"/>
    </location>
    <ligand>
        <name>ATP</name>
        <dbReference type="ChEBI" id="CHEBI:30616"/>
    </ligand>
</feature>
<evidence type="ECO:0000256" key="1">
    <source>
        <dbReference type="ARBA" id="ARBA00008239"/>
    </source>
</evidence>
<dbReference type="InterPro" id="IPR020568">
    <property type="entry name" value="Ribosomal_Su5_D2-typ_SF"/>
</dbReference>
<dbReference type="EMBL" id="BONI01000030">
    <property type="protein sequence ID" value="GIG07110.1"/>
    <property type="molecule type" value="Genomic_DNA"/>
</dbReference>
<dbReference type="Gene3D" id="3.30.230.80">
    <property type="match status" value="1"/>
</dbReference>
<dbReference type="GO" id="GO:0140662">
    <property type="term" value="F:ATP-dependent protein folding chaperone"/>
    <property type="evidence" value="ECO:0007669"/>
    <property type="project" value="InterPro"/>
</dbReference>
<dbReference type="AlphaFoldDB" id="A0A8J3L647"/>
<dbReference type="PRINTS" id="PR00775">
    <property type="entry name" value="HEATSHOCK90"/>
</dbReference>
<evidence type="ECO:0000256" key="5">
    <source>
        <dbReference type="PIRSR" id="PIRSR002583-1"/>
    </source>
</evidence>
<dbReference type="SUPFAM" id="SSF54211">
    <property type="entry name" value="Ribosomal protein S5 domain 2-like"/>
    <property type="match status" value="1"/>
</dbReference>
<dbReference type="Proteomes" id="UP000630887">
    <property type="component" value="Unassembled WGS sequence"/>
</dbReference>
<keyword evidence="3 5" id="KW-0067">ATP-binding</keyword>
<sequence length="613" mass="67197">MTDGRVGDREHPTTEDLVSYTFHVDLRGIVDLLSHHLYASPRVYVRELMQNAVDAITAVRVTDPEHAGAIEISAPKAAGQPLTITDNGIGLTEPQVHELLATIGRSSKRDDLGFARHEFLGQFGIGLLSCFLVADTIQVRTRCGDNPTVEWLGSSDGSYQVRVLDGDDALAAPGTIVTLRPRRGAEEWLLPQTVRELAGLYGSMLPITVRVDGEPITAGLAPWETGEGEAQVARRARLLSYAEDAFGFTPFDVIDLDVAEAGLRGVAFVLPMPSNPAARVAHRVYLKQMLLSEGVEGLLPEWAFFVRCVIDTTELRPTASREALYDDTLLAQVRESLGDQLRGWMTRLGTVDEAKLQQFLRIHHLGVKALAVHDDEMLRLVEQWWPYETTVGPMTLAQFRDTYGVVRFVPSLDEFRQIAAVASAQGLAVVNAGYVYDAELLSRLPALDEKITTEALSASDLSTRLEELAPDDELRLRAFLVGAQRALDRFGVEVLIRAFDPAGLPALYLLDGDTALHLDMRRGQEDVDDVWASILGSFTAGRTDRPQLVLNHRNPLIRQAVTVTDPDLTVLVVEGLYVQALLLGRQPLRPVDTAALNQSFLGLLGRAMHGGAA</sequence>
<dbReference type="InterPro" id="IPR036890">
    <property type="entry name" value="HATPase_C_sf"/>
</dbReference>
<dbReference type="Pfam" id="PF13589">
    <property type="entry name" value="HATPase_c_3"/>
    <property type="match status" value="1"/>
</dbReference>
<keyword evidence="2 5" id="KW-0547">Nucleotide-binding</keyword>
<protein>
    <submittedName>
        <fullName evidence="6">Molecular chaperone HtpG</fullName>
    </submittedName>
</protein>
<dbReference type="InterPro" id="IPR001404">
    <property type="entry name" value="Hsp90_fam"/>
</dbReference>
<dbReference type="NCBIfam" id="NF010683">
    <property type="entry name" value="PRK14083.1"/>
    <property type="match status" value="1"/>
</dbReference>
<dbReference type="InterPro" id="IPR020575">
    <property type="entry name" value="Hsp90_N"/>
</dbReference>
<accession>A0A8J3L647</accession>